<dbReference type="Gene3D" id="3.30.710.10">
    <property type="entry name" value="Potassium Channel Kv1.1, Chain A"/>
    <property type="match status" value="1"/>
</dbReference>
<feature type="compositionally biased region" description="Basic residues" evidence="1">
    <location>
        <begin position="1"/>
        <end position="13"/>
    </location>
</feature>
<evidence type="ECO:0000313" key="3">
    <source>
        <dbReference type="EMBL" id="KAF7171685.1"/>
    </source>
</evidence>
<feature type="region of interest" description="Disordered" evidence="1">
    <location>
        <begin position="1"/>
        <end position="76"/>
    </location>
</feature>
<evidence type="ECO:0000313" key="4">
    <source>
        <dbReference type="Proteomes" id="UP000630445"/>
    </source>
</evidence>
<dbReference type="EMBL" id="JACBAF010001914">
    <property type="protein sequence ID" value="KAF7171685.1"/>
    <property type="molecule type" value="Genomic_DNA"/>
</dbReference>
<evidence type="ECO:0000256" key="1">
    <source>
        <dbReference type="SAM" id="MobiDB-lite"/>
    </source>
</evidence>
<dbReference type="EMBL" id="JACBAD010001673">
    <property type="protein sequence ID" value="KAF7136974.1"/>
    <property type="molecule type" value="Genomic_DNA"/>
</dbReference>
<comment type="caution">
    <text evidence="2">The sequence shown here is derived from an EMBL/GenBank/DDBJ whole genome shotgun (WGS) entry which is preliminary data.</text>
</comment>
<protein>
    <recommendedName>
        <fullName evidence="5">BTB domain-containing protein</fullName>
    </recommendedName>
</protein>
<gene>
    <name evidence="2" type="ORF">CNMCM5793_006678</name>
    <name evidence="3" type="ORF">CNMCM6106_006073</name>
</gene>
<accession>A0A8H6PHM2</accession>
<dbReference type="SUPFAM" id="SSF54695">
    <property type="entry name" value="POZ domain"/>
    <property type="match status" value="1"/>
</dbReference>
<dbReference type="OrthoDB" id="5326346at2759"/>
<organism evidence="2 4">
    <name type="scientific">Aspergillus hiratsukae</name>
    <dbReference type="NCBI Taxonomy" id="1194566"/>
    <lineage>
        <taxon>Eukaryota</taxon>
        <taxon>Fungi</taxon>
        <taxon>Dikarya</taxon>
        <taxon>Ascomycota</taxon>
        <taxon>Pezizomycotina</taxon>
        <taxon>Eurotiomycetes</taxon>
        <taxon>Eurotiomycetidae</taxon>
        <taxon>Eurotiales</taxon>
        <taxon>Aspergillaceae</taxon>
        <taxon>Aspergillus</taxon>
        <taxon>Aspergillus subgen. Fumigati</taxon>
    </lineage>
</organism>
<reference evidence="2" key="1">
    <citation type="submission" date="2020-06" db="EMBL/GenBank/DDBJ databases">
        <title>Draft genome sequences of strains closely related to Aspergillus parafelis and Aspergillus hiratsukae.</title>
        <authorList>
            <person name="Dos Santos R.A.C."/>
            <person name="Rivero-Menendez O."/>
            <person name="Steenwyk J.L."/>
            <person name="Mead M.E."/>
            <person name="Goldman G.H."/>
            <person name="Alastruey-Izquierdo A."/>
            <person name="Rokas A."/>
        </authorList>
    </citation>
    <scope>NUCLEOTIDE SEQUENCE</scope>
    <source>
        <strain evidence="2">CNM-CM5793</strain>
        <strain evidence="3">CNM-CM6106</strain>
    </source>
</reference>
<feature type="compositionally biased region" description="Acidic residues" evidence="1">
    <location>
        <begin position="25"/>
        <end position="43"/>
    </location>
</feature>
<sequence>MGTSKKAKKKKRKNLDPEPAPPIEEPIEDPVAEPVEEPSDEAVPEPVQESTGIGFVDESPDSEDTGPYERPITENSIYNQDSKQQYSCDEDLTERNFRIQVSAKHLTLASPVFKKILTGGWKESITYLQKGSVEITTEGWDIEALLILLRVIHCQNHHVPRKLTLEMLAKVAVLADFYECKEAVGFFADIWMKALEEKPPTTYCRDLIIWLWLSWFFELPRYFQDITSTAMSRSYGWINNLDLPIPDRVLESMNSHRQQAIDNIFLLLHNQHEAFLSGSRGCGFECSSMMYGALTKQMQSNSLLSPGPVAPFLGLSYKQLVRKLLSFQSPQWYGPSSRYSNHSPRYLHNCSDSSFASLFGTLNDDIEGLTLQTFESGHGAA</sequence>
<evidence type="ECO:0008006" key="5">
    <source>
        <dbReference type="Google" id="ProtNLM"/>
    </source>
</evidence>
<dbReference type="AlphaFoldDB" id="A0A8H6PHM2"/>
<proteinExistence type="predicted"/>
<name>A0A8H6PHM2_9EURO</name>
<dbReference type="InterPro" id="IPR011333">
    <property type="entry name" value="SKP1/BTB/POZ_sf"/>
</dbReference>
<keyword evidence="4" id="KW-1185">Reference proteome</keyword>
<dbReference type="Proteomes" id="UP000662466">
    <property type="component" value="Unassembled WGS sequence"/>
</dbReference>
<evidence type="ECO:0000313" key="2">
    <source>
        <dbReference type="EMBL" id="KAF7136974.1"/>
    </source>
</evidence>
<dbReference type="Proteomes" id="UP000630445">
    <property type="component" value="Unassembled WGS sequence"/>
</dbReference>
<dbReference type="CDD" id="cd18186">
    <property type="entry name" value="BTB_POZ_ZBTB_KLHL-like"/>
    <property type="match status" value="1"/>
</dbReference>